<keyword evidence="3" id="KW-0238">DNA-binding</keyword>
<proteinExistence type="predicted"/>
<evidence type="ECO:0000256" key="2">
    <source>
        <dbReference type="ARBA" id="ARBA00023015"/>
    </source>
</evidence>
<dbReference type="Proteomes" id="UP001283341">
    <property type="component" value="Unassembled WGS sequence"/>
</dbReference>
<evidence type="ECO:0000256" key="4">
    <source>
        <dbReference type="ARBA" id="ARBA00023163"/>
    </source>
</evidence>
<dbReference type="Gene3D" id="4.10.240.10">
    <property type="entry name" value="Zn(2)-C6 fungal-type DNA-binding domain"/>
    <property type="match status" value="1"/>
</dbReference>
<keyword evidence="4" id="KW-0804">Transcription</keyword>
<dbReference type="GO" id="GO:0003677">
    <property type="term" value="F:DNA binding"/>
    <property type="evidence" value="ECO:0007669"/>
    <property type="project" value="UniProtKB-KW"/>
</dbReference>
<evidence type="ECO:0000256" key="5">
    <source>
        <dbReference type="ARBA" id="ARBA00023242"/>
    </source>
</evidence>
<evidence type="ECO:0000313" key="9">
    <source>
        <dbReference type="Proteomes" id="UP001283341"/>
    </source>
</evidence>
<dbReference type="CDD" id="cd00067">
    <property type="entry name" value="GAL4"/>
    <property type="match status" value="1"/>
</dbReference>
<feature type="region of interest" description="Disordered" evidence="6">
    <location>
        <begin position="81"/>
        <end position="139"/>
    </location>
</feature>
<dbReference type="InterPro" id="IPR001138">
    <property type="entry name" value="Zn2Cys6_DnaBD"/>
</dbReference>
<dbReference type="EMBL" id="JAUEDM010000001">
    <property type="protein sequence ID" value="KAK3330729.1"/>
    <property type="molecule type" value="Genomic_DNA"/>
</dbReference>
<evidence type="ECO:0000256" key="3">
    <source>
        <dbReference type="ARBA" id="ARBA00023125"/>
    </source>
</evidence>
<gene>
    <name evidence="8" type="ORF">B0H66DRAFT_73287</name>
</gene>
<dbReference type="GO" id="GO:0008270">
    <property type="term" value="F:zinc ion binding"/>
    <property type="evidence" value="ECO:0007669"/>
    <property type="project" value="InterPro"/>
</dbReference>
<sequence>MSLLSTPDTQFPAMLDPPMPRRQSCDRCHEQKVRCFTNEHDFINGPGGILEAQVPADNGRFVAPFPCTRCKRAKATCIYSPQQRSGRPRLPRDTSSPPSRKRVRRTSRCSSSSTTVSPTSSPSSSPSTASANPSSDPATVEWNQYQPYAQPNLESQTHPLFRDTMTAATFDNGTLQLPEHPVLFEQWLPPNHGHLSTRMTPQTLPFSSPSTNPPISIPLLPLKSNATPPASSSESTVTEPPWVFHDTCTKSYPEQLTEINLGIYHLSSTLSAMARAPLYHPPSPAIHEVFCLASSLVGLVEKYNKERTTTANQPFFTMDLTTGIHSAMDASISLMISACHQSLLGAFEDICSSFLLGISAGMQQAAYPATTQPSTDTAQILLMTNLISHWIHTLEKELASLDMGSVDYSSDSSGVYGQQGGVDPSLGDFDHSPDHNEHGGAHLVSTAQMGQGGSRQKGAIFGQMERRQSRVRAQVKTIKHWIGELDDV</sequence>
<feature type="region of interest" description="Disordered" evidence="6">
    <location>
        <begin position="1"/>
        <end position="23"/>
    </location>
</feature>
<keyword evidence="9" id="KW-1185">Reference proteome</keyword>
<keyword evidence="2" id="KW-0805">Transcription regulation</keyword>
<feature type="region of interest" description="Disordered" evidence="6">
    <location>
        <begin position="412"/>
        <end position="441"/>
    </location>
</feature>
<dbReference type="InterPro" id="IPR050987">
    <property type="entry name" value="AtrR-like"/>
</dbReference>
<comment type="caution">
    <text evidence="8">The sequence shown here is derived from an EMBL/GenBank/DDBJ whole genome shotgun (WGS) entry which is preliminary data.</text>
</comment>
<protein>
    <recommendedName>
        <fullName evidence="7">Zn(2)-C6 fungal-type domain-containing protein</fullName>
    </recommendedName>
</protein>
<keyword evidence="5" id="KW-0539">Nucleus</keyword>
<dbReference type="GO" id="GO:0000981">
    <property type="term" value="F:DNA-binding transcription factor activity, RNA polymerase II-specific"/>
    <property type="evidence" value="ECO:0007669"/>
    <property type="project" value="InterPro"/>
</dbReference>
<evidence type="ECO:0000256" key="6">
    <source>
        <dbReference type="SAM" id="MobiDB-lite"/>
    </source>
</evidence>
<name>A0AAE0IT10_9PEZI</name>
<evidence type="ECO:0000256" key="1">
    <source>
        <dbReference type="ARBA" id="ARBA00004123"/>
    </source>
</evidence>
<dbReference type="GO" id="GO:0005634">
    <property type="term" value="C:nucleus"/>
    <property type="evidence" value="ECO:0007669"/>
    <property type="project" value="UniProtKB-SubCell"/>
</dbReference>
<reference evidence="8" key="1">
    <citation type="journal article" date="2023" name="Mol. Phylogenet. Evol.">
        <title>Genome-scale phylogeny and comparative genomics of the fungal order Sordariales.</title>
        <authorList>
            <person name="Hensen N."/>
            <person name="Bonometti L."/>
            <person name="Westerberg I."/>
            <person name="Brannstrom I.O."/>
            <person name="Guillou S."/>
            <person name="Cros-Aarteil S."/>
            <person name="Calhoun S."/>
            <person name="Haridas S."/>
            <person name="Kuo A."/>
            <person name="Mondo S."/>
            <person name="Pangilinan J."/>
            <person name="Riley R."/>
            <person name="LaButti K."/>
            <person name="Andreopoulos B."/>
            <person name="Lipzen A."/>
            <person name="Chen C."/>
            <person name="Yan M."/>
            <person name="Daum C."/>
            <person name="Ng V."/>
            <person name="Clum A."/>
            <person name="Steindorff A."/>
            <person name="Ohm R.A."/>
            <person name="Martin F."/>
            <person name="Silar P."/>
            <person name="Natvig D.O."/>
            <person name="Lalanne C."/>
            <person name="Gautier V."/>
            <person name="Ament-Velasquez S.L."/>
            <person name="Kruys A."/>
            <person name="Hutchinson M.I."/>
            <person name="Powell A.J."/>
            <person name="Barry K."/>
            <person name="Miller A.N."/>
            <person name="Grigoriev I.V."/>
            <person name="Debuchy R."/>
            <person name="Gladieux P."/>
            <person name="Hiltunen Thoren M."/>
            <person name="Johannesson H."/>
        </authorList>
    </citation>
    <scope>NUCLEOTIDE SEQUENCE</scope>
    <source>
        <strain evidence="8">CBS 118394</strain>
    </source>
</reference>
<comment type="subcellular location">
    <subcellularLocation>
        <location evidence="1">Nucleus</location>
    </subcellularLocation>
</comment>
<organism evidence="8 9">
    <name type="scientific">Apodospora peruviana</name>
    <dbReference type="NCBI Taxonomy" id="516989"/>
    <lineage>
        <taxon>Eukaryota</taxon>
        <taxon>Fungi</taxon>
        <taxon>Dikarya</taxon>
        <taxon>Ascomycota</taxon>
        <taxon>Pezizomycotina</taxon>
        <taxon>Sordariomycetes</taxon>
        <taxon>Sordariomycetidae</taxon>
        <taxon>Sordariales</taxon>
        <taxon>Lasiosphaeriaceae</taxon>
        <taxon>Apodospora</taxon>
    </lineage>
</organism>
<reference evidence="8" key="2">
    <citation type="submission" date="2023-06" db="EMBL/GenBank/DDBJ databases">
        <authorList>
            <consortium name="Lawrence Berkeley National Laboratory"/>
            <person name="Haridas S."/>
            <person name="Hensen N."/>
            <person name="Bonometti L."/>
            <person name="Westerberg I."/>
            <person name="Brannstrom I.O."/>
            <person name="Guillou S."/>
            <person name="Cros-Aarteil S."/>
            <person name="Calhoun S."/>
            <person name="Kuo A."/>
            <person name="Mondo S."/>
            <person name="Pangilinan J."/>
            <person name="Riley R."/>
            <person name="Labutti K."/>
            <person name="Andreopoulos B."/>
            <person name="Lipzen A."/>
            <person name="Chen C."/>
            <person name="Yanf M."/>
            <person name="Daum C."/>
            <person name="Ng V."/>
            <person name="Clum A."/>
            <person name="Steindorff A."/>
            <person name="Ohm R."/>
            <person name="Martin F."/>
            <person name="Silar P."/>
            <person name="Natvig D."/>
            <person name="Lalanne C."/>
            <person name="Gautier V."/>
            <person name="Ament-Velasquez S.L."/>
            <person name="Kruys A."/>
            <person name="Hutchinson M.I."/>
            <person name="Powell A.J."/>
            <person name="Barry K."/>
            <person name="Miller A.N."/>
            <person name="Grigoriev I.V."/>
            <person name="Debuchy R."/>
            <person name="Gladieux P."/>
            <person name="Thoren M.H."/>
            <person name="Johannesson H."/>
        </authorList>
    </citation>
    <scope>NUCLEOTIDE SEQUENCE</scope>
    <source>
        <strain evidence="8">CBS 118394</strain>
    </source>
</reference>
<dbReference type="SMART" id="SM00066">
    <property type="entry name" value="GAL4"/>
    <property type="match status" value="1"/>
</dbReference>
<dbReference type="AlphaFoldDB" id="A0AAE0IT10"/>
<feature type="domain" description="Zn(2)-C6 fungal-type" evidence="7">
    <location>
        <begin position="19"/>
        <end position="88"/>
    </location>
</feature>
<accession>A0AAE0IT10</accession>
<dbReference type="PANTHER" id="PTHR46910">
    <property type="entry name" value="TRANSCRIPTION FACTOR PDR1"/>
    <property type="match status" value="1"/>
</dbReference>
<dbReference type="PANTHER" id="PTHR46910:SF37">
    <property type="entry name" value="ZN(II)2CYS6 TRANSCRIPTION FACTOR (EUROFUNG)"/>
    <property type="match status" value="1"/>
</dbReference>
<evidence type="ECO:0000313" key="8">
    <source>
        <dbReference type="EMBL" id="KAK3330729.1"/>
    </source>
</evidence>
<evidence type="ECO:0000259" key="7">
    <source>
        <dbReference type="SMART" id="SM00066"/>
    </source>
</evidence>
<feature type="compositionally biased region" description="Low complexity" evidence="6">
    <location>
        <begin position="108"/>
        <end position="139"/>
    </location>
</feature>
<feature type="compositionally biased region" description="Basic and acidic residues" evidence="6">
    <location>
        <begin position="428"/>
        <end position="440"/>
    </location>
</feature>
<dbReference type="InterPro" id="IPR036864">
    <property type="entry name" value="Zn2-C6_fun-type_DNA-bd_sf"/>
</dbReference>